<evidence type="ECO:0000313" key="2">
    <source>
        <dbReference type="Proteomes" id="UP001529085"/>
    </source>
</evidence>
<dbReference type="EMBL" id="JARSBN010000003">
    <property type="protein sequence ID" value="MDG4715415.1"/>
    <property type="molecule type" value="Genomic_DNA"/>
</dbReference>
<organism evidence="1 2">
    <name type="scientific">Winogradskyella marincola</name>
    <dbReference type="NCBI Taxonomy" id="3037795"/>
    <lineage>
        <taxon>Bacteria</taxon>
        <taxon>Pseudomonadati</taxon>
        <taxon>Bacteroidota</taxon>
        <taxon>Flavobacteriia</taxon>
        <taxon>Flavobacteriales</taxon>
        <taxon>Flavobacteriaceae</taxon>
        <taxon>Winogradskyella</taxon>
    </lineage>
</organism>
<dbReference type="NCBIfam" id="TIGR01200">
    <property type="entry name" value="GLPGLI"/>
    <property type="match status" value="1"/>
</dbReference>
<dbReference type="Proteomes" id="UP001529085">
    <property type="component" value="Unassembled WGS sequence"/>
</dbReference>
<gene>
    <name evidence="1" type="ORF">P7122_06005</name>
</gene>
<sequence length="285" mass="33714">MKYYTLLIFLVSAIGISQQDNNLKEVSYTFNVNIFNYSEGIEYKSKLFFNDSTSLFIYNNSSIEGESGFFKKVKNRANSSNYVHLFRDYDDIGYKFFYNFNTKELTCRELLREQYEVIVKEKDIEFNWEITKETKQIGKFICYKALTKNFRGRNYEAWFTYDIPVATGPWKFHGLPGLILEVHDDKNLVDITFNSISDNIEEKIEFSEPTSDEIMSLDEYLIENFRLYTSFIDNQKGLKATGQLPSNTMPLNYMNLEYNKEQIKLLNSYNQIEYDAYEKSLKSKE</sequence>
<comment type="caution">
    <text evidence="1">The sequence shown here is derived from an EMBL/GenBank/DDBJ whole genome shotgun (WGS) entry which is preliminary data.</text>
</comment>
<protein>
    <submittedName>
        <fullName evidence="1">GLPGLI family protein</fullName>
    </submittedName>
</protein>
<dbReference type="InterPro" id="IPR005901">
    <property type="entry name" value="GLPGLI"/>
</dbReference>
<evidence type="ECO:0000313" key="1">
    <source>
        <dbReference type="EMBL" id="MDG4715415.1"/>
    </source>
</evidence>
<proteinExistence type="predicted"/>
<accession>A0ABT6G062</accession>
<dbReference type="Pfam" id="PF09697">
    <property type="entry name" value="Porph_ging"/>
    <property type="match status" value="1"/>
</dbReference>
<reference evidence="1 2" key="1">
    <citation type="submission" date="2023-03" db="EMBL/GenBank/DDBJ databases">
        <title>Strain YYF002 represents a novel species in the genus Winogradskyella isolated from seawater.</title>
        <authorList>
            <person name="Fu Z.-Y."/>
        </authorList>
    </citation>
    <scope>NUCLEOTIDE SEQUENCE [LARGE SCALE GENOMIC DNA]</scope>
    <source>
        <strain evidence="1 2">YYF002</strain>
    </source>
</reference>
<name>A0ABT6G062_9FLAO</name>
<dbReference type="RefSeq" id="WP_278004874.1">
    <property type="nucleotide sequence ID" value="NZ_JARSBN010000003.1"/>
</dbReference>
<keyword evidence="2" id="KW-1185">Reference proteome</keyword>